<organism evidence="1 2">
    <name type="scientific">Lacticaseibacillus paracasei subsp. paracasei Lpp22</name>
    <dbReference type="NCBI Taxonomy" id="1256221"/>
    <lineage>
        <taxon>Bacteria</taxon>
        <taxon>Bacillati</taxon>
        <taxon>Bacillota</taxon>
        <taxon>Bacilli</taxon>
        <taxon>Lactobacillales</taxon>
        <taxon>Lactobacillaceae</taxon>
        <taxon>Lacticaseibacillus</taxon>
    </lineage>
</organism>
<dbReference type="EMBL" id="ANMI01000112">
    <property type="protein sequence ID" value="EPC29283.1"/>
    <property type="molecule type" value="Genomic_DNA"/>
</dbReference>
<dbReference type="Proteomes" id="UP000014257">
    <property type="component" value="Unassembled WGS sequence"/>
</dbReference>
<sequence length="39" mass="4086">MGKSASLMAINTVLAIIDSYCHWGAKVADLAVPKLNIGL</sequence>
<evidence type="ECO:0000313" key="2">
    <source>
        <dbReference type="Proteomes" id="UP000014257"/>
    </source>
</evidence>
<evidence type="ECO:0000313" key="1">
    <source>
        <dbReference type="EMBL" id="EPC29283.1"/>
    </source>
</evidence>
<proteinExistence type="predicted"/>
<reference evidence="1 2" key="1">
    <citation type="journal article" date="2013" name="PLoS ONE">
        <title>Lactobacillus paracasei comparative genomics: towards species pan-genome definition and exploitation of diversity.</title>
        <authorList>
            <person name="Smokvina T."/>
            <person name="Wels M."/>
            <person name="Polka J."/>
            <person name="Chervaux C."/>
            <person name="Brisse S."/>
            <person name="Boekhorst J."/>
            <person name="van Hylckama Vlieg J.E."/>
            <person name="Siezen R.J."/>
        </authorList>
    </citation>
    <scope>NUCLEOTIDE SEQUENCE [LARGE SCALE GENOMIC DNA]</scope>
    <source>
        <strain evidence="1 2">Lpp22</strain>
    </source>
</reference>
<accession>A0A8E0M5J3</accession>
<name>A0A8E0M5J3_LACPA</name>
<protein>
    <submittedName>
        <fullName evidence="1">Uncharacterized protein</fullName>
    </submittedName>
</protein>
<dbReference type="AlphaFoldDB" id="A0A8E0M5J3"/>
<gene>
    <name evidence="1" type="ORF">Lpp22_1574</name>
</gene>
<comment type="caution">
    <text evidence="1">The sequence shown here is derived from an EMBL/GenBank/DDBJ whole genome shotgun (WGS) entry which is preliminary data.</text>
</comment>